<evidence type="ECO:0000256" key="1">
    <source>
        <dbReference type="ARBA" id="ARBA00004651"/>
    </source>
</evidence>
<keyword evidence="4 7" id="KW-0812">Transmembrane</keyword>
<dbReference type="PANTHER" id="PTHR30193:SF37">
    <property type="entry name" value="INNER MEMBRANE ABC TRANSPORTER PERMEASE PROTEIN YCJO"/>
    <property type="match status" value="1"/>
</dbReference>
<evidence type="ECO:0000256" key="2">
    <source>
        <dbReference type="ARBA" id="ARBA00022448"/>
    </source>
</evidence>
<keyword evidence="3" id="KW-1003">Cell membrane</keyword>
<feature type="transmembrane region" description="Helical" evidence="7">
    <location>
        <begin position="265"/>
        <end position="288"/>
    </location>
</feature>
<dbReference type="Proteomes" id="UP000037939">
    <property type="component" value="Unassembled WGS sequence"/>
</dbReference>
<dbReference type="OrthoDB" id="9804629at2"/>
<evidence type="ECO:0000256" key="7">
    <source>
        <dbReference type="RuleBase" id="RU363032"/>
    </source>
</evidence>
<dbReference type="AlphaFoldDB" id="A0A0N0XKP7"/>
<protein>
    <submittedName>
        <fullName evidence="9">Lactose transport system permease protein LacF</fullName>
    </submittedName>
</protein>
<proteinExistence type="inferred from homology"/>
<dbReference type="RefSeq" id="WP_053937660.1">
    <property type="nucleotide sequence ID" value="NZ_LAQT01000007.1"/>
</dbReference>
<dbReference type="PROSITE" id="PS50928">
    <property type="entry name" value="ABC_TM1"/>
    <property type="match status" value="1"/>
</dbReference>
<dbReference type="EMBL" id="LAQT01000007">
    <property type="protein sequence ID" value="KPC53429.1"/>
    <property type="molecule type" value="Genomic_DNA"/>
</dbReference>
<keyword evidence="5 7" id="KW-1133">Transmembrane helix</keyword>
<feature type="transmembrane region" description="Helical" evidence="7">
    <location>
        <begin position="107"/>
        <end position="127"/>
    </location>
</feature>
<dbReference type="STRING" id="857265.WG78_10090"/>
<evidence type="ECO:0000259" key="8">
    <source>
        <dbReference type="PROSITE" id="PS50928"/>
    </source>
</evidence>
<comment type="subcellular location">
    <subcellularLocation>
        <location evidence="1 7">Cell membrane</location>
        <topology evidence="1 7">Multi-pass membrane protein</topology>
    </subcellularLocation>
</comment>
<feature type="transmembrane region" description="Helical" evidence="7">
    <location>
        <begin position="76"/>
        <end position="95"/>
    </location>
</feature>
<dbReference type="GO" id="GO:0005886">
    <property type="term" value="C:plasma membrane"/>
    <property type="evidence" value="ECO:0007669"/>
    <property type="project" value="UniProtKB-SubCell"/>
</dbReference>
<evidence type="ECO:0000256" key="4">
    <source>
        <dbReference type="ARBA" id="ARBA00022692"/>
    </source>
</evidence>
<keyword evidence="10" id="KW-1185">Reference proteome</keyword>
<dbReference type="Pfam" id="PF00528">
    <property type="entry name" value="BPD_transp_1"/>
    <property type="match status" value="1"/>
</dbReference>
<dbReference type="GO" id="GO:0055085">
    <property type="term" value="P:transmembrane transport"/>
    <property type="evidence" value="ECO:0007669"/>
    <property type="project" value="InterPro"/>
</dbReference>
<dbReference type="CDD" id="cd06261">
    <property type="entry name" value="TM_PBP2"/>
    <property type="match status" value="1"/>
</dbReference>
<name>A0A0N0XKP7_9NEIS</name>
<dbReference type="InterPro" id="IPR035906">
    <property type="entry name" value="MetI-like_sf"/>
</dbReference>
<feature type="domain" description="ABC transmembrane type-1" evidence="8">
    <location>
        <begin position="70"/>
        <end position="284"/>
    </location>
</feature>
<evidence type="ECO:0000313" key="9">
    <source>
        <dbReference type="EMBL" id="KPC53429.1"/>
    </source>
</evidence>
<evidence type="ECO:0000256" key="5">
    <source>
        <dbReference type="ARBA" id="ARBA00022989"/>
    </source>
</evidence>
<comment type="similarity">
    <text evidence="7">Belongs to the binding-protein-dependent transport system permease family.</text>
</comment>
<accession>A0A0N0XKP7</accession>
<gene>
    <name evidence="9" type="primary">lacF_4</name>
    <name evidence="9" type="ORF">WG78_10090</name>
</gene>
<evidence type="ECO:0000313" key="10">
    <source>
        <dbReference type="Proteomes" id="UP000037939"/>
    </source>
</evidence>
<feature type="transmembrane region" description="Helical" evidence="7">
    <location>
        <begin position="12"/>
        <end position="38"/>
    </location>
</feature>
<comment type="caution">
    <text evidence="9">The sequence shown here is derived from an EMBL/GenBank/DDBJ whole genome shotgun (WGS) entry which is preliminary data.</text>
</comment>
<dbReference type="Gene3D" id="1.10.3720.10">
    <property type="entry name" value="MetI-like"/>
    <property type="match status" value="1"/>
</dbReference>
<feature type="transmembrane region" description="Helical" evidence="7">
    <location>
        <begin position="215"/>
        <end position="236"/>
    </location>
</feature>
<dbReference type="InterPro" id="IPR000515">
    <property type="entry name" value="MetI-like"/>
</dbReference>
<reference evidence="9 10" key="1">
    <citation type="submission" date="2015-07" db="EMBL/GenBank/DDBJ databases">
        <title>Draft genome sequence of the Amantichitinum ursilacus IGB-41, a new chitin-degrading bacterium.</title>
        <authorList>
            <person name="Kirstahler P."/>
            <person name="Guenther M."/>
            <person name="Grumaz C."/>
            <person name="Rupp S."/>
            <person name="Zibek S."/>
            <person name="Sohn K."/>
        </authorList>
    </citation>
    <scope>NUCLEOTIDE SEQUENCE [LARGE SCALE GENOMIC DNA]</scope>
    <source>
        <strain evidence="9 10">IGB-41</strain>
    </source>
</reference>
<evidence type="ECO:0000256" key="3">
    <source>
        <dbReference type="ARBA" id="ARBA00022475"/>
    </source>
</evidence>
<dbReference type="InterPro" id="IPR051393">
    <property type="entry name" value="ABC_transporter_permease"/>
</dbReference>
<keyword evidence="2 7" id="KW-0813">Transport</keyword>
<dbReference type="SUPFAM" id="SSF161098">
    <property type="entry name" value="MetI-like"/>
    <property type="match status" value="1"/>
</dbReference>
<keyword evidence="6 7" id="KW-0472">Membrane</keyword>
<sequence length="292" mass="32858">MIASLSRRQAIAGGLFVAPCLAMIAVFFFVPLAMTLWMSLHDWPLFGPRSFSGLANYVQLLQDASFWDSLWFTTRYTLLVTPALFIAAFILALVVQQPGRLSGLFRTAYFLPVVIGMSAASLLWVWLYNDQVGIFSAILMQLHLIDEPVQWFDSANSALLSIVAMVTWKMTGFTMVLLLVGMQAIPEDLYEAARIDGANRWHQLRYITLPLMRQTFALALTVSVIGSYLAFDQFYIMTHGGPQNSTIPVVFWIYRAAFTYSRVGYASAMSVVLLLILIVMSFVQLYLLRSDD</sequence>
<dbReference type="PANTHER" id="PTHR30193">
    <property type="entry name" value="ABC TRANSPORTER PERMEASE PROTEIN"/>
    <property type="match status" value="1"/>
</dbReference>
<feature type="transmembrane region" description="Helical" evidence="7">
    <location>
        <begin position="158"/>
        <end position="180"/>
    </location>
</feature>
<organism evidence="9 10">
    <name type="scientific">Amantichitinum ursilacus</name>
    <dbReference type="NCBI Taxonomy" id="857265"/>
    <lineage>
        <taxon>Bacteria</taxon>
        <taxon>Pseudomonadati</taxon>
        <taxon>Pseudomonadota</taxon>
        <taxon>Betaproteobacteria</taxon>
        <taxon>Neisseriales</taxon>
        <taxon>Chitinibacteraceae</taxon>
        <taxon>Amantichitinum</taxon>
    </lineage>
</organism>
<evidence type="ECO:0000256" key="6">
    <source>
        <dbReference type="ARBA" id="ARBA00023136"/>
    </source>
</evidence>